<reference evidence="2 3" key="1">
    <citation type="submission" date="2016-02" db="EMBL/GenBank/DDBJ databases">
        <title>Genome analysis of coral dinoflagellate symbionts highlights evolutionary adaptations to a symbiotic lifestyle.</title>
        <authorList>
            <person name="Aranda M."/>
            <person name="Li Y."/>
            <person name="Liew Y.J."/>
            <person name="Baumgarten S."/>
            <person name="Simakov O."/>
            <person name="Wilson M."/>
            <person name="Piel J."/>
            <person name="Ashoor H."/>
            <person name="Bougouffa S."/>
            <person name="Bajic V.B."/>
            <person name="Ryu T."/>
            <person name="Ravasi T."/>
            <person name="Bayer T."/>
            <person name="Micklem G."/>
            <person name="Kim H."/>
            <person name="Bhak J."/>
            <person name="Lajeunesse T.C."/>
            <person name="Voolstra C.R."/>
        </authorList>
    </citation>
    <scope>NUCLEOTIDE SEQUENCE [LARGE SCALE GENOMIC DNA]</scope>
    <source>
        <strain evidence="2 3">CCMP2467</strain>
    </source>
</reference>
<feature type="region of interest" description="Disordered" evidence="1">
    <location>
        <begin position="632"/>
        <end position="665"/>
    </location>
</feature>
<sequence length="676" mass="74168">MFFLGIMLPSSQMRPANPGFGARISHTISLRAQELLRYKRAGEAGTEASRQGLPAFGEKRSSKPGEGRQQELALPGTRTAADAVVTLDRDDRLALSGGVPFAEAYAKFKKEVSRSQQMPLHELSKAEHVALESYAADTGSVAPLRRLSADFPAVREGGRRHCLGQGFHGVHWRPPLAGVVEAIVNGEMLAPSALMQHHFRFTAERVDGNKVPSLARRQLKKRMIILQWRPFPPGSDVSDVNWREVLAEDLFCHLGQVNFTTMNCAMLQMQPLNLDQSAVIQLEPVAAAVGDVVSHGLRTDAEWCALMLDLKQQWVVRICVISEAESHWLPFDMQAVPVVCMEDIAPFRVWSGEEDDTAPPKKQRRQTGPAERKLASRPVLSGLGPSILDDVARMQDRSPADKQADVADVYDEPDVQEATNEEEELVSEGGDEGAFSPANCSSDEEASEEEQPPGPPEAPDADAPAAAEPADVLREPRAAGIRDNTSTVSIEVQGGVLRYYPQHDYVVAICSDGRHGDCRRSRTVTGKTDPKTPLQKGQGRPCGALCAWLALHADYSTQQKHVHRCTPSAEQRCAARDQLYALPGGKAFADRCERPKRSDEADEPAKIYFVFFRKDIFDRRYCNESTSAWNPGGEWGGGGGRGKEKADGRRATEGRGATGAKRKNPCKTHMYLEVHG</sequence>
<dbReference type="OrthoDB" id="409166at2759"/>
<name>A0A1Q9BWN4_SYMMI</name>
<feature type="compositionally biased region" description="Basic and acidic residues" evidence="1">
    <location>
        <begin position="390"/>
        <end position="405"/>
    </location>
</feature>
<evidence type="ECO:0000313" key="2">
    <source>
        <dbReference type="EMBL" id="OLP75107.1"/>
    </source>
</evidence>
<feature type="compositionally biased region" description="Acidic residues" evidence="1">
    <location>
        <begin position="408"/>
        <end position="431"/>
    </location>
</feature>
<feature type="region of interest" description="Disordered" evidence="1">
    <location>
        <begin position="43"/>
        <end position="76"/>
    </location>
</feature>
<organism evidence="2 3">
    <name type="scientific">Symbiodinium microadriaticum</name>
    <name type="common">Dinoflagellate</name>
    <name type="synonym">Zooxanthella microadriatica</name>
    <dbReference type="NCBI Taxonomy" id="2951"/>
    <lineage>
        <taxon>Eukaryota</taxon>
        <taxon>Sar</taxon>
        <taxon>Alveolata</taxon>
        <taxon>Dinophyceae</taxon>
        <taxon>Suessiales</taxon>
        <taxon>Symbiodiniaceae</taxon>
        <taxon>Symbiodinium</taxon>
    </lineage>
</organism>
<dbReference type="EMBL" id="LSRX01002793">
    <property type="protein sequence ID" value="OLP75107.1"/>
    <property type="molecule type" value="Genomic_DNA"/>
</dbReference>
<dbReference type="Proteomes" id="UP000186817">
    <property type="component" value="Unassembled WGS sequence"/>
</dbReference>
<evidence type="ECO:0000313" key="3">
    <source>
        <dbReference type="Proteomes" id="UP000186817"/>
    </source>
</evidence>
<dbReference type="AlphaFoldDB" id="A0A1Q9BWN4"/>
<comment type="caution">
    <text evidence="2">The sequence shown here is derived from an EMBL/GenBank/DDBJ whole genome shotgun (WGS) entry which is preliminary data.</text>
</comment>
<feature type="compositionally biased region" description="Acidic residues" evidence="1">
    <location>
        <begin position="442"/>
        <end position="451"/>
    </location>
</feature>
<evidence type="ECO:0000256" key="1">
    <source>
        <dbReference type="SAM" id="MobiDB-lite"/>
    </source>
</evidence>
<feature type="region of interest" description="Disordered" evidence="1">
    <location>
        <begin position="351"/>
        <end position="469"/>
    </location>
</feature>
<feature type="compositionally biased region" description="Basic and acidic residues" evidence="1">
    <location>
        <begin position="641"/>
        <end position="653"/>
    </location>
</feature>
<protein>
    <submittedName>
        <fullName evidence="2">Uncharacterized protein</fullName>
    </submittedName>
</protein>
<accession>A0A1Q9BWN4</accession>
<gene>
    <name evidence="2" type="ORF">AK812_SmicGene45154</name>
</gene>
<feature type="compositionally biased region" description="Basic and acidic residues" evidence="1">
    <location>
        <begin position="57"/>
        <end position="69"/>
    </location>
</feature>
<proteinExistence type="predicted"/>
<keyword evidence="3" id="KW-1185">Reference proteome</keyword>